<evidence type="ECO:0000256" key="1">
    <source>
        <dbReference type="SAM" id="MobiDB-lite"/>
    </source>
</evidence>
<feature type="compositionally biased region" description="Basic and acidic residues" evidence="1">
    <location>
        <begin position="1"/>
        <end position="34"/>
    </location>
</feature>
<feature type="region of interest" description="Disordered" evidence="1">
    <location>
        <begin position="1"/>
        <end position="80"/>
    </location>
</feature>
<accession>A0A4Z2EP39</accession>
<sequence length="123" mass="12640">MDSVSRHAEGTGAAARERQDGVPLSRAEEPKEPKSVSGEEPEAAAEGLEGLEGPLQEERLQVGRAADGEDGVGGAASLHQGGDGLAQLQVVKVTRSHALRGGHAGVDLHLGPNDAHIVMNIIT</sequence>
<protein>
    <submittedName>
        <fullName evidence="2">Uncharacterized protein</fullName>
    </submittedName>
</protein>
<name>A0A4Z2EP39_9TELE</name>
<evidence type="ECO:0000313" key="2">
    <source>
        <dbReference type="EMBL" id="TNN30142.1"/>
    </source>
</evidence>
<organism evidence="2 3">
    <name type="scientific">Liparis tanakae</name>
    <name type="common">Tanaka's snailfish</name>
    <dbReference type="NCBI Taxonomy" id="230148"/>
    <lineage>
        <taxon>Eukaryota</taxon>
        <taxon>Metazoa</taxon>
        <taxon>Chordata</taxon>
        <taxon>Craniata</taxon>
        <taxon>Vertebrata</taxon>
        <taxon>Euteleostomi</taxon>
        <taxon>Actinopterygii</taxon>
        <taxon>Neopterygii</taxon>
        <taxon>Teleostei</taxon>
        <taxon>Neoteleostei</taxon>
        <taxon>Acanthomorphata</taxon>
        <taxon>Eupercaria</taxon>
        <taxon>Perciformes</taxon>
        <taxon>Cottioidei</taxon>
        <taxon>Cottales</taxon>
        <taxon>Liparidae</taxon>
        <taxon>Liparis</taxon>
    </lineage>
</organism>
<feature type="compositionally biased region" description="Low complexity" evidence="1">
    <location>
        <begin position="44"/>
        <end position="54"/>
    </location>
</feature>
<evidence type="ECO:0000313" key="3">
    <source>
        <dbReference type="Proteomes" id="UP000314294"/>
    </source>
</evidence>
<proteinExistence type="predicted"/>
<dbReference type="AlphaFoldDB" id="A0A4Z2EP39"/>
<gene>
    <name evidence="2" type="ORF">EYF80_059707</name>
</gene>
<keyword evidence="3" id="KW-1185">Reference proteome</keyword>
<reference evidence="2 3" key="1">
    <citation type="submission" date="2019-03" db="EMBL/GenBank/DDBJ databases">
        <title>First draft genome of Liparis tanakae, snailfish: a comprehensive survey of snailfish specific genes.</title>
        <authorList>
            <person name="Kim W."/>
            <person name="Song I."/>
            <person name="Jeong J.-H."/>
            <person name="Kim D."/>
            <person name="Kim S."/>
            <person name="Ryu S."/>
            <person name="Song J.Y."/>
            <person name="Lee S.K."/>
        </authorList>
    </citation>
    <scope>NUCLEOTIDE SEQUENCE [LARGE SCALE GENOMIC DNA]</scope>
    <source>
        <tissue evidence="2">Muscle</tissue>
    </source>
</reference>
<dbReference type="Proteomes" id="UP000314294">
    <property type="component" value="Unassembled WGS sequence"/>
</dbReference>
<dbReference type="EMBL" id="SRLO01004816">
    <property type="protein sequence ID" value="TNN30142.1"/>
    <property type="molecule type" value="Genomic_DNA"/>
</dbReference>
<comment type="caution">
    <text evidence="2">The sequence shown here is derived from an EMBL/GenBank/DDBJ whole genome shotgun (WGS) entry which is preliminary data.</text>
</comment>